<protein>
    <recommendedName>
        <fullName evidence="3">Mor transcription activator domain-containing protein</fullName>
    </recommendedName>
</protein>
<dbReference type="SUPFAM" id="SSF46689">
    <property type="entry name" value="Homeodomain-like"/>
    <property type="match status" value="1"/>
</dbReference>
<dbReference type="EMBL" id="FO203522">
    <property type="protein sequence ID" value="CCO22209.1"/>
    <property type="molecule type" value="Genomic_DNA"/>
</dbReference>
<dbReference type="STRING" id="1121451.DESAM_10228"/>
<dbReference type="eggNOG" id="COG5566">
    <property type="taxonomic scope" value="Bacteria"/>
</dbReference>
<dbReference type="KEGG" id="dhy:DESAM_10228"/>
<dbReference type="OrthoDB" id="8896696at2"/>
<dbReference type="PATRIC" id="fig|1121451.3.peg.213"/>
<keyword evidence="2" id="KW-1185">Reference proteome</keyword>
<evidence type="ECO:0000313" key="2">
    <source>
        <dbReference type="Proteomes" id="UP000010808"/>
    </source>
</evidence>
<reference evidence="1 2" key="1">
    <citation type="submission" date="2012-10" db="EMBL/GenBank/DDBJ databases">
        <authorList>
            <person name="Genoscope - CEA"/>
        </authorList>
    </citation>
    <scope>NUCLEOTIDE SEQUENCE [LARGE SCALE GENOMIC DNA]</scope>
    <source>
        <strain evidence="2">AM13 / DSM 14728</strain>
    </source>
</reference>
<proteinExistence type="predicted"/>
<evidence type="ECO:0000313" key="1">
    <source>
        <dbReference type="EMBL" id="CCO22209.1"/>
    </source>
</evidence>
<gene>
    <name evidence="1" type="ORF">DESAM_10228</name>
</gene>
<sequence length="125" mass="13955">MSTSSWPPLLQELADTIGREPALVLAEEFGGVSEYIPLNAKTDHKFAKQIGMERMDILCRTYGGIWLTIPRGMNLDPKKPQIKKLLGEKSHRQIARDLGVSERYVRLVANEQPRATQGMLPGLLG</sequence>
<evidence type="ECO:0008006" key="3">
    <source>
        <dbReference type="Google" id="ProtNLM"/>
    </source>
</evidence>
<name>L0R690_9BACT</name>
<dbReference type="Proteomes" id="UP000010808">
    <property type="component" value="Chromosome"/>
</dbReference>
<dbReference type="HOGENOM" id="CLU_131403_2_1_7"/>
<accession>L0R690</accession>
<dbReference type="RefSeq" id="WP_015334819.1">
    <property type="nucleotide sequence ID" value="NC_020055.1"/>
</dbReference>
<organism evidence="1 2">
    <name type="scientific">Maridesulfovibrio hydrothermalis AM13 = DSM 14728</name>
    <dbReference type="NCBI Taxonomy" id="1121451"/>
    <lineage>
        <taxon>Bacteria</taxon>
        <taxon>Pseudomonadati</taxon>
        <taxon>Thermodesulfobacteriota</taxon>
        <taxon>Desulfovibrionia</taxon>
        <taxon>Desulfovibrionales</taxon>
        <taxon>Desulfovibrionaceae</taxon>
        <taxon>Maridesulfovibrio</taxon>
    </lineage>
</organism>
<dbReference type="AlphaFoldDB" id="L0R690"/>
<dbReference type="InterPro" id="IPR009057">
    <property type="entry name" value="Homeodomain-like_sf"/>
</dbReference>